<name>A0A212QUY5_9PROT</name>
<accession>A0A212QUY5</accession>
<dbReference type="PANTHER" id="PTHR30632:SF11">
    <property type="entry name" value="BLR4797 PROTEIN"/>
    <property type="match status" value="1"/>
</dbReference>
<dbReference type="InterPro" id="IPR050682">
    <property type="entry name" value="ModA/WtpA"/>
</dbReference>
<dbReference type="PANTHER" id="PTHR30632">
    <property type="entry name" value="MOLYBDATE-BINDING PERIPLASMIC PROTEIN"/>
    <property type="match status" value="1"/>
</dbReference>
<evidence type="ECO:0000313" key="1">
    <source>
        <dbReference type="EMBL" id="SNB63384.1"/>
    </source>
</evidence>
<organism evidence="1 2">
    <name type="scientific">Arboricoccus pini</name>
    <dbReference type="NCBI Taxonomy" id="1963835"/>
    <lineage>
        <taxon>Bacteria</taxon>
        <taxon>Pseudomonadati</taxon>
        <taxon>Pseudomonadota</taxon>
        <taxon>Alphaproteobacteria</taxon>
        <taxon>Geminicoccales</taxon>
        <taxon>Geminicoccaceae</taxon>
        <taxon>Arboricoccus</taxon>
    </lineage>
</organism>
<gene>
    <name evidence="1" type="ORF">SAMN07250955_103321</name>
</gene>
<dbReference type="RefSeq" id="WP_243389760.1">
    <property type="nucleotide sequence ID" value="NZ_FYEH01000003.1"/>
</dbReference>
<keyword evidence="2" id="KW-1185">Reference proteome</keyword>
<dbReference type="Pfam" id="PF13531">
    <property type="entry name" value="SBP_bac_11"/>
    <property type="match status" value="1"/>
</dbReference>
<dbReference type="EMBL" id="FYEH01000003">
    <property type="protein sequence ID" value="SNB63384.1"/>
    <property type="molecule type" value="Genomic_DNA"/>
</dbReference>
<dbReference type="AlphaFoldDB" id="A0A212QUY5"/>
<proteinExistence type="predicted"/>
<dbReference type="SUPFAM" id="SSF53850">
    <property type="entry name" value="Periplasmic binding protein-like II"/>
    <property type="match status" value="1"/>
</dbReference>
<dbReference type="GO" id="GO:0015689">
    <property type="term" value="P:molybdate ion transport"/>
    <property type="evidence" value="ECO:0007669"/>
    <property type="project" value="TreeGrafter"/>
</dbReference>
<dbReference type="Proteomes" id="UP000197065">
    <property type="component" value="Unassembled WGS sequence"/>
</dbReference>
<sequence length="235" mass="25151">MPQALHVMSTLAVEVAFKRAILPSWSARQGPVNLDWAPTTVLLDNILKGARADVVILIDDPMARLAADGIVDQESITPIAQAKFGLAVKEGAPKPDISDAEKFVAAIKAARSVAYSLTGASGLYFAKLIEQLGIEEQVLPRATRIPKGFTAEKLLTGEADLAVQQVSELMAVDGVDIVGPFPEPLQQPTNFSVAIFKEASDRGLANAFLDHLTSKEAHEAYNTFGLASRIATFKI</sequence>
<dbReference type="Gene3D" id="3.40.190.10">
    <property type="entry name" value="Periplasmic binding protein-like II"/>
    <property type="match status" value="2"/>
</dbReference>
<reference evidence="1 2" key="1">
    <citation type="submission" date="2017-06" db="EMBL/GenBank/DDBJ databases">
        <authorList>
            <person name="Kim H.J."/>
            <person name="Triplett B.A."/>
        </authorList>
    </citation>
    <scope>NUCLEOTIDE SEQUENCE [LARGE SCALE GENOMIC DNA]</scope>
    <source>
        <strain evidence="1 2">B29T1</strain>
    </source>
</reference>
<protein>
    <submittedName>
        <fullName evidence="1">Molybdate transport system substrate-binding protein</fullName>
    </submittedName>
</protein>
<dbReference type="GO" id="GO:0030973">
    <property type="term" value="F:molybdate ion binding"/>
    <property type="evidence" value="ECO:0007669"/>
    <property type="project" value="TreeGrafter"/>
</dbReference>
<evidence type="ECO:0000313" key="2">
    <source>
        <dbReference type="Proteomes" id="UP000197065"/>
    </source>
</evidence>